<organism evidence="2">
    <name type="scientific">uncultured Desulfobacterium sp</name>
    <dbReference type="NCBI Taxonomy" id="201089"/>
    <lineage>
        <taxon>Bacteria</taxon>
        <taxon>Pseudomonadati</taxon>
        <taxon>Thermodesulfobacteriota</taxon>
        <taxon>Desulfobacteria</taxon>
        <taxon>Desulfobacterales</taxon>
        <taxon>Desulfobacteriaceae</taxon>
        <taxon>Desulfobacterium</taxon>
        <taxon>environmental samples</taxon>
    </lineage>
</organism>
<sequence>MPEITSRNLILAKLQEFDERLDGAFVAAEKMVGLKDDAAKLVEDIHETYNDSSKLLERLKKIRDEWQELRAHILAKQEQAEQLQQEFQERFNQTIDTIEDRFITAKQELTQSNEASRSEHKKFAEASSAHAEKAAENSKTALKSVAQAEQLLAAVTQDLYTTINSELDSKTRDLHTDIDTRLTRIETLTNNRLEHIEIEWKKQVAELKKSMEDNLKSFKDEVKDDLLSHKKGVENQITEFLVKQNLLIQNLTQQIDGFQRATQALATEQQIMYRKIGVV</sequence>
<evidence type="ECO:0000313" key="2">
    <source>
        <dbReference type="EMBL" id="SPD73425.1"/>
    </source>
</evidence>
<name>A0A445MVC6_9BACT</name>
<protein>
    <submittedName>
        <fullName evidence="2">Uncharacterized protein</fullName>
    </submittedName>
</protein>
<feature type="region of interest" description="Disordered" evidence="1">
    <location>
        <begin position="109"/>
        <end position="135"/>
    </location>
</feature>
<gene>
    <name evidence="2" type="ORF">PITCH_A190001</name>
</gene>
<proteinExistence type="predicted"/>
<accession>A0A445MVC6</accession>
<feature type="compositionally biased region" description="Basic and acidic residues" evidence="1">
    <location>
        <begin position="116"/>
        <end position="135"/>
    </location>
</feature>
<reference evidence="2" key="1">
    <citation type="submission" date="2018-01" db="EMBL/GenBank/DDBJ databases">
        <authorList>
            <person name="Regsiter A."/>
            <person name="William W."/>
        </authorList>
    </citation>
    <scope>NUCLEOTIDE SEQUENCE</scope>
    <source>
        <strain evidence="2">TRIP AH-1</strain>
    </source>
</reference>
<dbReference type="AlphaFoldDB" id="A0A445MVC6"/>
<dbReference type="EMBL" id="OJIN01000101">
    <property type="protein sequence ID" value="SPD73425.1"/>
    <property type="molecule type" value="Genomic_DNA"/>
</dbReference>
<evidence type="ECO:0000256" key="1">
    <source>
        <dbReference type="SAM" id="MobiDB-lite"/>
    </source>
</evidence>